<keyword evidence="2" id="KW-0238">DNA-binding</keyword>
<dbReference type="Pfam" id="PF00392">
    <property type="entry name" value="GntR"/>
    <property type="match status" value="1"/>
</dbReference>
<evidence type="ECO:0000313" key="6">
    <source>
        <dbReference type="Proteomes" id="UP000651482"/>
    </source>
</evidence>
<dbReference type="InterPro" id="IPR050679">
    <property type="entry name" value="Bact_HTH_transcr_reg"/>
</dbReference>
<comment type="caution">
    <text evidence="5">The sequence shown here is derived from an EMBL/GenBank/DDBJ whole genome shotgun (WGS) entry which is preliminary data.</text>
</comment>
<evidence type="ECO:0000256" key="1">
    <source>
        <dbReference type="ARBA" id="ARBA00023015"/>
    </source>
</evidence>
<proteinExistence type="predicted"/>
<dbReference type="InterPro" id="IPR036388">
    <property type="entry name" value="WH-like_DNA-bd_sf"/>
</dbReference>
<keyword evidence="3" id="KW-0804">Transcription</keyword>
<keyword evidence="1" id="KW-0805">Transcription regulation</keyword>
<dbReference type="SUPFAM" id="SSF64288">
    <property type="entry name" value="Chorismate lyase-like"/>
    <property type="match status" value="1"/>
</dbReference>
<organism evidence="5 6">
    <name type="scientific">Yeguia hominis</name>
    <dbReference type="NCBI Taxonomy" id="2763662"/>
    <lineage>
        <taxon>Bacteria</taxon>
        <taxon>Bacillati</taxon>
        <taxon>Bacillota</taxon>
        <taxon>Clostridia</taxon>
        <taxon>Eubacteriales</taxon>
        <taxon>Yeguiaceae</taxon>
        <taxon>Yeguia</taxon>
    </lineage>
</organism>
<dbReference type="SUPFAM" id="SSF46785">
    <property type="entry name" value="Winged helix' DNA-binding domain"/>
    <property type="match status" value="1"/>
</dbReference>
<dbReference type="GO" id="GO:0003700">
    <property type="term" value="F:DNA-binding transcription factor activity"/>
    <property type="evidence" value="ECO:0007669"/>
    <property type="project" value="InterPro"/>
</dbReference>
<dbReference type="InterPro" id="IPR036390">
    <property type="entry name" value="WH_DNA-bd_sf"/>
</dbReference>
<dbReference type="GO" id="GO:0045892">
    <property type="term" value="P:negative regulation of DNA-templated transcription"/>
    <property type="evidence" value="ECO:0007669"/>
    <property type="project" value="TreeGrafter"/>
</dbReference>
<keyword evidence="6" id="KW-1185">Reference proteome</keyword>
<evidence type="ECO:0000313" key="5">
    <source>
        <dbReference type="EMBL" id="MBC8534758.1"/>
    </source>
</evidence>
<dbReference type="RefSeq" id="WP_249320342.1">
    <property type="nucleotide sequence ID" value="NZ_JACRSN010000022.1"/>
</dbReference>
<protein>
    <submittedName>
        <fullName evidence="5">GntR family transcriptional regulator</fullName>
    </submittedName>
</protein>
<dbReference type="InterPro" id="IPR000524">
    <property type="entry name" value="Tscrpt_reg_HTH_GntR"/>
</dbReference>
<dbReference type="InterPro" id="IPR028978">
    <property type="entry name" value="Chorismate_lyase_/UTRA_dom_sf"/>
</dbReference>
<dbReference type="SMART" id="SM00866">
    <property type="entry name" value="UTRA"/>
    <property type="match status" value="1"/>
</dbReference>
<dbReference type="SMART" id="SM00345">
    <property type="entry name" value="HTH_GNTR"/>
    <property type="match status" value="1"/>
</dbReference>
<sequence length="239" mass="26887">MLDRTSPIPLHVQMENILREKLDSGEWSPGQMIPSENGLSALCGISRMTVRNVITKLVHEDLLERIPGKGTFVKPQKISANPLSYAGIREQLEKKGYEVSTKLISIEKETVSSNIAARFSIPTDTPFFVIKRLRYIKGVPLSLHVSYIPAILCPDLDQQSLEREQLCVILSQSYGLMPAKTTETLESVAATKEEARLLSVQVGHPLLLLEDTILTQEDRVYEFSKVIFRGDKIRLHLSF</sequence>
<dbReference type="GO" id="GO:0003677">
    <property type="term" value="F:DNA binding"/>
    <property type="evidence" value="ECO:0007669"/>
    <property type="project" value="UniProtKB-KW"/>
</dbReference>
<dbReference type="Gene3D" id="1.10.10.10">
    <property type="entry name" value="Winged helix-like DNA-binding domain superfamily/Winged helix DNA-binding domain"/>
    <property type="match status" value="1"/>
</dbReference>
<dbReference type="EMBL" id="JACRSN010000022">
    <property type="protein sequence ID" value="MBC8534758.1"/>
    <property type="molecule type" value="Genomic_DNA"/>
</dbReference>
<accession>A0A926DAB2</accession>
<reference evidence="5" key="1">
    <citation type="submission" date="2020-08" db="EMBL/GenBank/DDBJ databases">
        <title>Genome public.</title>
        <authorList>
            <person name="Liu C."/>
            <person name="Sun Q."/>
        </authorList>
    </citation>
    <scope>NUCLEOTIDE SEQUENCE</scope>
    <source>
        <strain evidence="5">NSJ-40</strain>
    </source>
</reference>
<dbReference type="PROSITE" id="PS50949">
    <property type="entry name" value="HTH_GNTR"/>
    <property type="match status" value="1"/>
</dbReference>
<dbReference type="CDD" id="cd07377">
    <property type="entry name" value="WHTH_GntR"/>
    <property type="match status" value="1"/>
</dbReference>
<dbReference type="PANTHER" id="PTHR44846">
    <property type="entry name" value="MANNOSYL-D-GLYCERATE TRANSPORT/METABOLISM SYSTEM REPRESSOR MNGR-RELATED"/>
    <property type="match status" value="1"/>
</dbReference>
<feature type="domain" description="HTH gntR-type" evidence="4">
    <location>
        <begin position="8"/>
        <end position="76"/>
    </location>
</feature>
<dbReference type="Proteomes" id="UP000651482">
    <property type="component" value="Unassembled WGS sequence"/>
</dbReference>
<name>A0A926DAB2_9FIRM</name>
<gene>
    <name evidence="5" type="ORF">IAG03_12330</name>
</gene>
<evidence type="ECO:0000256" key="2">
    <source>
        <dbReference type="ARBA" id="ARBA00023125"/>
    </source>
</evidence>
<evidence type="ECO:0000256" key="3">
    <source>
        <dbReference type="ARBA" id="ARBA00023163"/>
    </source>
</evidence>
<dbReference type="Pfam" id="PF07702">
    <property type="entry name" value="UTRA"/>
    <property type="match status" value="1"/>
</dbReference>
<dbReference type="InterPro" id="IPR011663">
    <property type="entry name" value="UTRA"/>
</dbReference>
<dbReference type="AlphaFoldDB" id="A0A926DAB2"/>
<dbReference type="Gene3D" id="3.40.1410.10">
    <property type="entry name" value="Chorismate lyase-like"/>
    <property type="match status" value="1"/>
</dbReference>
<dbReference type="PANTHER" id="PTHR44846:SF1">
    <property type="entry name" value="MANNOSYL-D-GLYCERATE TRANSPORT_METABOLISM SYSTEM REPRESSOR MNGR-RELATED"/>
    <property type="match status" value="1"/>
</dbReference>
<evidence type="ECO:0000259" key="4">
    <source>
        <dbReference type="PROSITE" id="PS50949"/>
    </source>
</evidence>